<keyword evidence="4 7" id="KW-1133">Transmembrane helix</keyword>
<reference evidence="9 10" key="1">
    <citation type="submission" date="2016-10" db="EMBL/GenBank/DDBJ databases">
        <authorList>
            <person name="de Groot N.N."/>
        </authorList>
    </citation>
    <scope>NUCLEOTIDE SEQUENCE [LARGE SCALE GENOMIC DNA]</scope>
    <source>
        <strain evidence="9 10">DSM 20475</strain>
    </source>
</reference>
<keyword evidence="10" id="KW-1185">Reference proteome</keyword>
<feature type="transmembrane region" description="Helical" evidence="7">
    <location>
        <begin position="200"/>
        <end position="220"/>
    </location>
</feature>
<keyword evidence="3 7" id="KW-0812">Transmembrane</keyword>
<dbReference type="Pfam" id="PF06738">
    <property type="entry name" value="ThrE"/>
    <property type="match status" value="1"/>
</dbReference>
<evidence type="ECO:0000259" key="8">
    <source>
        <dbReference type="Pfam" id="PF06738"/>
    </source>
</evidence>
<dbReference type="EMBL" id="FNAF01000001">
    <property type="protein sequence ID" value="SDD10051.1"/>
    <property type="molecule type" value="Genomic_DNA"/>
</dbReference>
<keyword evidence="5 7" id="KW-0472">Membrane</keyword>
<dbReference type="AlphaFoldDB" id="A0A1G6S061"/>
<organism evidence="9 10">
    <name type="scientific">Peptococcus niger</name>
    <dbReference type="NCBI Taxonomy" id="2741"/>
    <lineage>
        <taxon>Bacteria</taxon>
        <taxon>Bacillati</taxon>
        <taxon>Bacillota</taxon>
        <taxon>Clostridia</taxon>
        <taxon>Eubacteriales</taxon>
        <taxon>Peptococcaceae</taxon>
        <taxon>Peptococcus</taxon>
    </lineage>
</organism>
<accession>A0A1G6S061</accession>
<evidence type="ECO:0000256" key="5">
    <source>
        <dbReference type="ARBA" id="ARBA00023136"/>
    </source>
</evidence>
<dbReference type="GO" id="GO:0005886">
    <property type="term" value="C:plasma membrane"/>
    <property type="evidence" value="ECO:0007669"/>
    <property type="project" value="UniProtKB-SubCell"/>
</dbReference>
<dbReference type="Proteomes" id="UP000198995">
    <property type="component" value="Unassembled WGS sequence"/>
</dbReference>
<evidence type="ECO:0000313" key="9">
    <source>
        <dbReference type="EMBL" id="SDD10051.1"/>
    </source>
</evidence>
<dbReference type="InterPro" id="IPR010619">
    <property type="entry name" value="ThrE-like_N"/>
</dbReference>
<comment type="subcellular location">
    <subcellularLocation>
        <location evidence="1">Cell membrane</location>
        <topology evidence="1">Multi-pass membrane protein</topology>
    </subcellularLocation>
</comment>
<protein>
    <submittedName>
        <fullName evidence="9">Uncharacterized membrane protein YjjP, DUF1212 family</fullName>
    </submittedName>
</protein>
<sequence>MGEHLDTELSYHRLLSTTIDLGVLLLVNGAEIYRVEESMQRILKAYGIESTDVFAIPNLIILSMETADKETVTKTRRVYARGTNYRIVCEVNDYVRYICAQKPPLAEVRQHTQEIRRGPVYGFPTQLFAAALIGFFFTLFFDGTLKDAVVAMSAVALAKALCMQMERFHANAFFVTLVASLIHTTVATGCSLFMPDLHLGRIITGTLMILVPGIAFTTAIRDMIARDLLAGMIAGLECTLVGSAIAIGSTVGYWAVSEGWKWLT</sequence>
<evidence type="ECO:0000256" key="1">
    <source>
        <dbReference type="ARBA" id="ARBA00004651"/>
    </source>
</evidence>
<feature type="transmembrane region" description="Helical" evidence="7">
    <location>
        <begin position="120"/>
        <end position="141"/>
    </location>
</feature>
<evidence type="ECO:0000313" key="10">
    <source>
        <dbReference type="Proteomes" id="UP000198995"/>
    </source>
</evidence>
<proteinExistence type="inferred from homology"/>
<evidence type="ECO:0000256" key="4">
    <source>
        <dbReference type="ARBA" id="ARBA00022989"/>
    </source>
</evidence>
<dbReference type="STRING" id="2741.SAMN04489866_101175"/>
<dbReference type="PANTHER" id="PTHR34390">
    <property type="entry name" value="UPF0442 PROTEIN YJJB-RELATED"/>
    <property type="match status" value="1"/>
</dbReference>
<dbReference type="RefSeq" id="WP_091790868.1">
    <property type="nucleotide sequence ID" value="NZ_FNAF01000001.1"/>
</dbReference>
<dbReference type="InterPro" id="IPR050539">
    <property type="entry name" value="ThrE_Dicarb/AminoAcid_Exp"/>
</dbReference>
<feature type="transmembrane region" description="Helical" evidence="7">
    <location>
        <begin position="232"/>
        <end position="256"/>
    </location>
</feature>
<dbReference type="PANTHER" id="PTHR34390:SF2">
    <property type="entry name" value="SUCCINATE TRANSPORTER SUBUNIT YJJP-RELATED"/>
    <property type="match status" value="1"/>
</dbReference>
<gene>
    <name evidence="9" type="ORF">SAMN04489866_101175</name>
</gene>
<evidence type="ECO:0000256" key="7">
    <source>
        <dbReference type="SAM" id="Phobius"/>
    </source>
</evidence>
<name>A0A1G6S061_PEPNI</name>
<feature type="transmembrane region" description="Helical" evidence="7">
    <location>
        <begin position="172"/>
        <end position="194"/>
    </location>
</feature>
<dbReference type="GO" id="GO:0015744">
    <property type="term" value="P:succinate transport"/>
    <property type="evidence" value="ECO:0007669"/>
    <property type="project" value="TreeGrafter"/>
</dbReference>
<dbReference type="GO" id="GO:0022857">
    <property type="term" value="F:transmembrane transporter activity"/>
    <property type="evidence" value="ECO:0007669"/>
    <property type="project" value="InterPro"/>
</dbReference>
<evidence type="ECO:0000256" key="6">
    <source>
        <dbReference type="ARBA" id="ARBA00034125"/>
    </source>
</evidence>
<evidence type="ECO:0000256" key="2">
    <source>
        <dbReference type="ARBA" id="ARBA00022475"/>
    </source>
</evidence>
<evidence type="ECO:0000256" key="3">
    <source>
        <dbReference type="ARBA" id="ARBA00022692"/>
    </source>
</evidence>
<comment type="similarity">
    <text evidence="6">Belongs to the ThrE exporter (TC 2.A.79) family.</text>
</comment>
<feature type="domain" description="Threonine/serine exporter-like N-terminal" evidence="8">
    <location>
        <begin position="18"/>
        <end position="252"/>
    </location>
</feature>
<keyword evidence="2" id="KW-1003">Cell membrane</keyword>
<dbReference type="OrthoDB" id="9813917at2"/>